<dbReference type="EMBL" id="CACVBM020001373">
    <property type="protein sequence ID" value="CAA7047426.1"/>
    <property type="molecule type" value="Genomic_DNA"/>
</dbReference>
<comment type="caution">
    <text evidence="1">The sequence shown here is derived from an EMBL/GenBank/DDBJ whole genome shotgun (WGS) entry which is preliminary data.</text>
</comment>
<accession>A0A6D2JTP3</accession>
<dbReference type="Proteomes" id="UP000467841">
    <property type="component" value="Unassembled WGS sequence"/>
</dbReference>
<organism evidence="1 2">
    <name type="scientific">Microthlaspi erraticum</name>
    <dbReference type="NCBI Taxonomy" id="1685480"/>
    <lineage>
        <taxon>Eukaryota</taxon>
        <taxon>Viridiplantae</taxon>
        <taxon>Streptophyta</taxon>
        <taxon>Embryophyta</taxon>
        <taxon>Tracheophyta</taxon>
        <taxon>Spermatophyta</taxon>
        <taxon>Magnoliopsida</taxon>
        <taxon>eudicotyledons</taxon>
        <taxon>Gunneridae</taxon>
        <taxon>Pentapetalae</taxon>
        <taxon>rosids</taxon>
        <taxon>malvids</taxon>
        <taxon>Brassicales</taxon>
        <taxon>Brassicaceae</taxon>
        <taxon>Coluteocarpeae</taxon>
        <taxon>Microthlaspi</taxon>
    </lineage>
</organism>
<keyword evidence="2" id="KW-1185">Reference proteome</keyword>
<proteinExistence type="predicted"/>
<sequence>MIFRQGKETNLALDEVAQDTQVYQCLVGVYAQWHLIRTGSTWLTDMEFLNPTHSQGIDPWSDKGLNINPWGGILRLLNGFVKFLDSYKDSWIRKLRLHYDDNHHGESYVPQWIDVESSVTPWIDAVTVRRIQQLHIAVLTVLIRCH</sequence>
<evidence type="ECO:0000313" key="2">
    <source>
        <dbReference type="Proteomes" id="UP000467841"/>
    </source>
</evidence>
<reference evidence="1" key="1">
    <citation type="submission" date="2020-01" db="EMBL/GenBank/DDBJ databases">
        <authorList>
            <person name="Mishra B."/>
        </authorList>
    </citation>
    <scope>NUCLEOTIDE SEQUENCE [LARGE SCALE GENOMIC DNA]</scope>
</reference>
<gene>
    <name evidence="1" type="ORF">MERR_LOCUS34661</name>
</gene>
<name>A0A6D2JTP3_9BRAS</name>
<dbReference type="AlphaFoldDB" id="A0A6D2JTP3"/>
<protein>
    <submittedName>
        <fullName evidence="1">Uncharacterized protein</fullName>
    </submittedName>
</protein>
<evidence type="ECO:0000313" key="1">
    <source>
        <dbReference type="EMBL" id="CAA7047426.1"/>
    </source>
</evidence>